<accession>A0A0B2V7U3</accession>
<dbReference type="Proteomes" id="UP000031036">
    <property type="component" value="Unassembled WGS sequence"/>
</dbReference>
<dbReference type="CDD" id="cd07307">
    <property type="entry name" value="BAR"/>
    <property type="match status" value="1"/>
</dbReference>
<comment type="caution">
    <text evidence="3">The sequence shown here is derived from an EMBL/GenBank/DDBJ whole genome shotgun (WGS) entry which is preliminary data.</text>
</comment>
<feature type="domain" description="BAR" evidence="2">
    <location>
        <begin position="14"/>
        <end position="205"/>
    </location>
</feature>
<dbReference type="OrthoDB" id="5835517at2759"/>
<keyword evidence="4" id="KW-1185">Reference proteome</keyword>
<protein>
    <recommendedName>
        <fullName evidence="2">BAR domain-containing protein</fullName>
    </recommendedName>
</protein>
<keyword evidence="1" id="KW-0175">Coiled coil</keyword>
<dbReference type="GO" id="GO:0005737">
    <property type="term" value="C:cytoplasm"/>
    <property type="evidence" value="ECO:0007669"/>
    <property type="project" value="InterPro"/>
</dbReference>
<name>A0A0B2V7U3_TOXCA</name>
<evidence type="ECO:0000313" key="4">
    <source>
        <dbReference type="Proteomes" id="UP000031036"/>
    </source>
</evidence>
<evidence type="ECO:0000313" key="3">
    <source>
        <dbReference type="EMBL" id="KHN79506.1"/>
    </source>
</evidence>
<dbReference type="InterPro" id="IPR004148">
    <property type="entry name" value="BAR_dom"/>
</dbReference>
<evidence type="ECO:0000256" key="1">
    <source>
        <dbReference type="SAM" id="Coils"/>
    </source>
</evidence>
<dbReference type="SUPFAM" id="SSF103657">
    <property type="entry name" value="BAR/IMD domain-like"/>
    <property type="match status" value="1"/>
</dbReference>
<reference evidence="3 4" key="1">
    <citation type="submission" date="2014-11" db="EMBL/GenBank/DDBJ databases">
        <title>Genetic blueprint of the zoonotic pathogen Toxocara canis.</title>
        <authorList>
            <person name="Zhu X.-Q."/>
            <person name="Korhonen P.K."/>
            <person name="Cai H."/>
            <person name="Young N.D."/>
            <person name="Nejsum P."/>
            <person name="von Samson-Himmelstjerna G."/>
            <person name="Boag P.R."/>
            <person name="Tan P."/>
            <person name="Li Q."/>
            <person name="Min J."/>
            <person name="Yang Y."/>
            <person name="Wang X."/>
            <person name="Fang X."/>
            <person name="Hall R.S."/>
            <person name="Hofmann A."/>
            <person name="Sternberg P.W."/>
            <person name="Jex A.R."/>
            <person name="Gasser R.B."/>
        </authorList>
    </citation>
    <scope>NUCLEOTIDE SEQUENCE [LARGE SCALE GENOMIC DNA]</scope>
    <source>
        <strain evidence="3">PN_DK_2014</strain>
    </source>
</reference>
<dbReference type="EMBL" id="JPKZ01001901">
    <property type="protein sequence ID" value="KHN79506.1"/>
    <property type="molecule type" value="Genomic_DNA"/>
</dbReference>
<dbReference type="OMA" id="DSGMNKF"/>
<dbReference type="AlphaFoldDB" id="A0A0B2V7U3"/>
<evidence type="ECO:0000259" key="2">
    <source>
        <dbReference type="Pfam" id="PF03114"/>
    </source>
</evidence>
<dbReference type="InterPro" id="IPR027267">
    <property type="entry name" value="AH/BAR_dom_sf"/>
</dbReference>
<feature type="coiled-coil region" evidence="1">
    <location>
        <begin position="127"/>
        <end position="170"/>
    </location>
</feature>
<gene>
    <name evidence="3" type="ORF">Tcan_08005</name>
</gene>
<dbReference type="Gene3D" id="1.20.1270.60">
    <property type="entry name" value="Arfaptin homology (AH) domain/BAR domain"/>
    <property type="match status" value="1"/>
</dbReference>
<dbReference type="Pfam" id="PF03114">
    <property type="entry name" value="BAR"/>
    <property type="match status" value="1"/>
</dbReference>
<organism evidence="3 4">
    <name type="scientific">Toxocara canis</name>
    <name type="common">Canine roundworm</name>
    <dbReference type="NCBI Taxonomy" id="6265"/>
    <lineage>
        <taxon>Eukaryota</taxon>
        <taxon>Metazoa</taxon>
        <taxon>Ecdysozoa</taxon>
        <taxon>Nematoda</taxon>
        <taxon>Chromadorea</taxon>
        <taxon>Rhabditida</taxon>
        <taxon>Spirurina</taxon>
        <taxon>Ascaridomorpha</taxon>
        <taxon>Ascaridoidea</taxon>
        <taxon>Toxocaridae</taxon>
        <taxon>Toxocara</taxon>
    </lineage>
</organism>
<sequence>MAAKLKAKAYRMAGGSQTTFPSAFLEKRAAFETTKKQTEKLYATIYNIIGEYDSVGMNKFEKVGDAFSVYGAKFDDRGASASLEKAKETFNAVGKLHRNFKNDATDKVTAPLKQWIDGGGKEAASEIKTLETRRDELDVAINKLRGKDDNNELQSAKKEAESAFENQLKTTEEKIDTEMTNVQKLISDAISAFMELEANLFKEVKTTFKL</sequence>
<proteinExistence type="predicted"/>